<organism evidence="4 5">
    <name type="scientific">Hirsutella minnesotensis 3608</name>
    <dbReference type="NCBI Taxonomy" id="1043627"/>
    <lineage>
        <taxon>Eukaryota</taxon>
        <taxon>Fungi</taxon>
        <taxon>Dikarya</taxon>
        <taxon>Ascomycota</taxon>
        <taxon>Pezizomycotina</taxon>
        <taxon>Sordariomycetes</taxon>
        <taxon>Hypocreomycetidae</taxon>
        <taxon>Hypocreales</taxon>
        <taxon>Ophiocordycipitaceae</taxon>
        <taxon>Hirsutella</taxon>
    </lineage>
</organism>
<dbReference type="GO" id="GO:0003723">
    <property type="term" value="F:RNA binding"/>
    <property type="evidence" value="ECO:0007669"/>
    <property type="project" value="UniProtKB-KW"/>
</dbReference>
<dbReference type="Gene3D" id="3.30.420.10">
    <property type="entry name" value="Ribonuclease H-like superfamily/Ribonuclease H"/>
    <property type="match status" value="1"/>
</dbReference>
<dbReference type="PANTHER" id="PTHR37984">
    <property type="entry name" value="PROTEIN CBG26694"/>
    <property type="match status" value="1"/>
</dbReference>
<dbReference type="GO" id="GO:0015074">
    <property type="term" value="P:DNA integration"/>
    <property type="evidence" value="ECO:0007669"/>
    <property type="project" value="InterPro"/>
</dbReference>
<dbReference type="EMBL" id="KQ030699">
    <property type="protein sequence ID" value="KJZ69565.1"/>
    <property type="molecule type" value="Genomic_DNA"/>
</dbReference>
<keyword evidence="5" id="KW-1185">Reference proteome</keyword>
<dbReference type="InterPro" id="IPR050951">
    <property type="entry name" value="Retrovirus_Pol_polyprotein"/>
</dbReference>
<evidence type="ECO:0000259" key="3">
    <source>
        <dbReference type="PROSITE" id="PS50994"/>
    </source>
</evidence>
<dbReference type="Proteomes" id="UP000054481">
    <property type="component" value="Unassembled WGS sequence"/>
</dbReference>
<dbReference type="InterPro" id="IPR001584">
    <property type="entry name" value="Integrase_cat-core"/>
</dbReference>
<feature type="region of interest" description="Disordered" evidence="2">
    <location>
        <begin position="1046"/>
        <end position="1097"/>
    </location>
</feature>
<protein>
    <recommendedName>
        <fullName evidence="3">Integrase catalytic domain-containing protein</fullName>
    </recommendedName>
</protein>
<feature type="compositionally biased region" description="Polar residues" evidence="2">
    <location>
        <begin position="1"/>
        <end position="16"/>
    </location>
</feature>
<reference evidence="4 5" key="1">
    <citation type="journal article" date="2014" name="Genome Biol. Evol.">
        <title>Comparative genomics and transcriptomics analyses reveal divergent lifestyle features of nematode endoparasitic fungus Hirsutella minnesotensis.</title>
        <authorList>
            <person name="Lai Y."/>
            <person name="Liu K."/>
            <person name="Zhang X."/>
            <person name="Zhang X."/>
            <person name="Li K."/>
            <person name="Wang N."/>
            <person name="Shu C."/>
            <person name="Wu Y."/>
            <person name="Wang C."/>
            <person name="Bushley K.E."/>
            <person name="Xiang M."/>
            <person name="Liu X."/>
        </authorList>
    </citation>
    <scope>NUCLEOTIDE SEQUENCE [LARGE SCALE GENOMIC DNA]</scope>
    <source>
        <strain evidence="4 5">3608</strain>
    </source>
</reference>
<gene>
    <name evidence="4" type="ORF">HIM_11043</name>
</gene>
<dbReference type="InterPro" id="IPR036397">
    <property type="entry name" value="RNaseH_sf"/>
</dbReference>
<dbReference type="InterPro" id="IPR012337">
    <property type="entry name" value="RNaseH-like_sf"/>
</dbReference>
<feature type="compositionally biased region" description="Acidic residues" evidence="2">
    <location>
        <begin position="531"/>
        <end position="549"/>
    </location>
</feature>
<evidence type="ECO:0000256" key="1">
    <source>
        <dbReference type="ARBA" id="ARBA00022884"/>
    </source>
</evidence>
<feature type="compositionally biased region" description="Polar residues" evidence="2">
    <location>
        <begin position="212"/>
        <end position="224"/>
    </location>
</feature>
<keyword evidence="1" id="KW-0694">RNA-binding</keyword>
<evidence type="ECO:0000256" key="2">
    <source>
        <dbReference type="SAM" id="MobiDB-lite"/>
    </source>
</evidence>
<dbReference type="GO" id="GO:0005634">
    <property type="term" value="C:nucleus"/>
    <property type="evidence" value="ECO:0007669"/>
    <property type="project" value="UniProtKB-ARBA"/>
</dbReference>
<dbReference type="PANTHER" id="PTHR37984:SF5">
    <property type="entry name" value="PROTEIN NYNRIN-LIKE"/>
    <property type="match status" value="1"/>
</dbReference>
<evidence type="ECO:0000313" key="5">
    <source>
        <dbReference type="Proteomes" id="UP000054481"/>
    </source>
</evidence>
<feature type="region of interest" description="Disordered" evidence="2">
    <location>
        <begin position="530"/>
        <end position="550"/>
    </location>
</feature>
<dbReference type="OrthoDB" id="4948765at2759"/>
<evidence type="ECO:0000313" key="4">
    <source>
        <dbReference type="EMBL" id="KJZ69565.1"/>
    </source>
</evidence>
<sequence length="1632" mass="184152">MSAEPTSSSARGSSHITAPPSPAQIENQLAKHPAVKIDFFEIDPALWYTPVVPSEGATPIHINTRVAHAWVAYERAEITGEDLFLAFQYDFEGWTAELFAAMTNTARPAFRKYLRDRGVTANTTNSRLRHDLALLAIVRQDPDTWQEDLHENAPTAAPITSNASITTPITSIETPTPEPQPEPQPEQQPSRQPPSTPTQPQPQVQWEGVSPTPFTQAPTSYSFSHRTRVDSKPPTDPLQPDFDPYHTLPPRNVPNARPNGQALALFLKIWNKEDSYSGQPYDLLDDKIRTFLSVCYTAQVSENQFHAILPRILSDRAKTFYDLHIDKKATFAAAYLRLKQHFDTGVNHEHYYTDWTTTTFNTVRSQYSDKNLHYVLDTLLDKLQLCQRALGDRWSGEENLRTAVVRACRGVPELQQALFKAPASCEELFADLRSAIETSATSNTQFYVDRRYQRNRPPFQRREPSFQRRPADNSKKKTCFVCGKAGCWSTKHTADERKQARMHFLSSCAFVDTEPPNFAAFLAEHEGHEMDNDDVEEVSDDEDDEDQEGSAEQYFAQTFLANHALLHRLTREDAYAAPLSITDATQFLIDDRYTTRYQGIMLDTGASNFSTVGIDQFYAWQREDPEATIDATRAGQACISFGDGPRINSLGIVRIVTAFGPIDFHVLPSQTPFLLSLADMDRIGVVFNNQTNEVIRGELRVPAVRKWGHAWFHLGKEETARVFLTEHELRRLHRRFGHPAATRLYRLLQNAGHDDIDERSIQQITRMCHHCQINGTSPQRFRFTLRDDREFNYEIIADVLQLDGRQVLHIIDDATAFQGARFLKSMSAKDTWEALRMLWIDTYQGPPDIIRHDAGTNFAAEEFQKEARLIGITCRQVPIEAHNSIGKIERSHGPLRRAYNILKEEIGDAASPEAILQMAVKAVNDTAGPDGLVPTLLVFGAYPRINQQSPPSPTMIKRAEAIRKAMISLRRAVAQRQVQDALNTRNGPNVDKAAELPLQSEVLVWREGDGWTGPWTIIANDGHQITIDHVNGPRQFRITAVKKYHRDPEAPDVTPNPIDADPPSIPAAIPMPVQRRRGRPKGSKNKPKTGTANVSRKETDHFEKAVQLRQEGRITTPGAPFEQSDAQEIDNLIAQDVFKFVLWDPTLHGKERLFNARMVREVKGLATQPYEKSRLIIQGYNDRDKDRILTQSPTVQRAAQRLLMAIAPSLSLQNVSLFLRDITQAYIQSRTKLSRTILARLPTELVPRYPAGTIIHVISPLYGIAESGLHWFTTYHKHHREQLCMTLSTFDPCLLISTEAAAGFGIVAMQTDDTLILASPEFAAAEEEEIQKAGFRCKPRSMLSATAPFEFNGCTLLDSEGDLIVRQKNQGQKLAIVNIKATDRAQQYVEQRARGAYIASICQPEATFDYSAAAQVRTPEKADYDALNKRIQWQINNLQRGLRYVPIDLAVAKLIVFTDGSFANNKDLSSQIGFIIALANEEQSSAVFTIYGNLLHWTSIKSKRVTRSVLASEIYGMVHGFDTAIVIATTLQRITERLKLPRIPLVVCTDSYSLYECLVKLGTTKEKRLMIDIMALRQSYEQREIAEIRWINSEDNPADAMTKGTPNRALERLIDTNRLTIRVEGFVQRPTT</sequence>
<feature type="region of interest" description="Disordered" evidence="2">
    <location>
        <begin position="152"/>
        <end position="242"/>
    </location>
</feature>
<name>A0A0F7ZJD8_9HYPO</name>
<dbReference type="PROSITE" id="PS50994">
    <property type="entry name" value="INTEGRASE"/>
    <property type="match status" value="1"/>
</dbReference>
<feature type="compositionally biased region" description="Pro residues" evidence="2">
    <location>
        <begin position="176"/>
        <end position="200"/>
    </location>
</feature>
<feature type="domain" description="Integrase catalytic" evidence="3">
    <location>
        <begin position="786"/>
        <end position="942"/>
    </location>
</feature>
<feature type="region of interest" description="Disordered" evidence="2">
    <location>
        <begin position="1"/>
        <end position="21"/>
    </location>
</feature>
<feature type="compositionally biased region" description="Low complexity" evidence="2">
    <location>
        <begin position="164"/>
        <end position="175"/>
    </location>
</feature>
<proteinExistence type="predicted"/>
<feature type="compositionally biased region" description="Basic residues" evidence="2">
    <location>
        <begin position="1074"/>
        <end position="1087"/>
    </location>
</feature>
<feature type="compositionally biased region" description="Low complexity" evidence="2">
    <location>
        <begin position="1055"/>
        <end position="1072"/>
    </location>
</feature>
<dbReference type="SUPFAM" id="SSF53098">
    <property type="entry name" value="Ribonuclease H-like"/>
    <property type="match status" value="1"/>
</dbReference>
<accession>A0A0F7ZJD8</accession>